<name>A0A5A7R825_STRAF</name>
<dbReference type="EMBL" id="BKCP01010848">
    <property type="protein sequence ID" value="GER53863.1"/>
    <property type="molecule type" value="Genomic_DNA"/>
</dbReference>
<gene>
    <name evidence="1" type="ORF">STAS_31417</name>
</gene>
<accession>A0A5A7R825</accession>
<organism evidence="1 2">
    <name type="scientific">Striga asiatica</name>
    <name type="common">Asiatic witchweed</name>
    <name type="synonym">Buchnera asiatica</name>
    <dbReference type="NCBI Taxonomy" id="4170"/>
    <lineage>
        <taxon>Eukaryota</taxon>
        <taxon>Viridiplantae</taxon>
        <taxon>Streptophyta</taxon>
        <taxon>Embryophyta</taxon>
        <taxon>Tracheophyta</taxon>
        <taxon>Spermatophyta</taxon>
        <taxon>Magnoliopsida</taxon>
        <taxon>eudicotyledons</taxon>
        <taxon>Gunneridae</taxon>
        <taxon>Pentapetalae</taxon>
        <taxon>asterids</taxon>
        <taxon>lamiids</taxon>
        <taxon>Lamiales</taxon>
        <taxon>Orobanchaceae</taxon>
        <taxon>Buchnereae</taxon>
        <taxon>Striga</taxon>
    </lineage>
</organism>
<sequence>MRGDKQTAVSKQLSSLNRDDIKKICGKAFHSGNRFLFFSRYCAIKVLRVCGGLSERAVLMCEGNTGKVPSALKQPSLELQRLPLVFKKVDCSRRNKHFHKLLVSHSKQIQPQFNHQTLSTTK</sequence>
<reference evidence="2" key="1">
    <citation type="journal article" date="2019" name="Curr. Biol.">
        <title>Genome Sequence of Striga asiatica Provides Insight into the Evolution of Plant Parasitism.</title>
        <authorList>
            <person name="Yoshida S."/>
            <person name="Kim S."/>
            <person name="Wafula E.K."/>
            <person name="Tanskanen J."/>
            <person name="Kim Y.M."/>
            <person name="Honaas L."/>
            <person name="Yang Z."/>
            <person name="Spallek T."/>
            <person name="Conn C.E."/>
            <person name="Ichihashi Y."/>
            <person name="Cheong K."/>
            <person name="Cui S."/>
            <person name="Der J.P."/>
            <person name="Gundlach H."/>
            <person name="Jiao Y."/>
            <person name="Hori C."/>
            <person name="Ishida J.K."/>
            <person name="Kasahara H."/>
            <person name="Kiba T."/>
            <person name="Kim M.S."/>
            <person name="Koo N."/>
            <person name="Laohavisit A."/>
            <person name="Lee Y.H."/>
            <person name="Lumba S."/>
            <person name="McCourt P."/>
            <person name="Mortimer J.C."/>
            <person name="Mutuku J.M."/>
            <person name="Nomura T."/>
            <person name="Sasaki-Sekimoto Y."/>
            <person name="Seto Y."/>
            <person name="Wang Y."/>
            <person name="Wakatake T."/>
            <person name="Sakakibara H."/>
            <person name="Demura T."/>
            <person name="Yamaguchi S."/>
            <person name="Yoneyama K."/>
            <person name="Manabe R.I."/>
            <person name="Nelson D.C."/>
            <person name="Schulman A.H."/>
            <person name="Timko M.P."/>
            <person name="dePamphilis C.W."/>
            <person name="Choi D."/>
            <person name="Shirasu K."/>
        </authorList>
    </citation>
    <scope>NUCLEOTIDE SEQUENCE [LARGE SCALE GENOMIC DNA]</scope>
    <source>
        <strain evidence="2">cv. UVA1</strain>
    </source>
</reference>
<evidence type="ECO:0000313" key="2">
    <source>
        <dbReference type="Proteomes" id="UP000325081"/>
    </source>
</evidence>
<comment type="caution">
    <text evidence="1">The sequence shown here is derived from an EMBL/GenBank/DDBJ whole genome shotgun (WGS) entry which is preliminary data.</text>
</comment>
<evidence type="ECO:0000313" key="1">
    <source>
        <dbReference type="EMBL" id="GER53863.1"/>
    </source>
</evidence>
<proteinExistence type="predicted"/>
<dbReference type="Proteomes" id="UP000325081">
    <property type="component" value="Unassembled WGS sequence"/>
</dbReference>
<protein>
    <submittedName>
        <fullName evidence="1">Calcium-dependent lipid-binding family protein</fullName>
    </submittedName>
</protein>
<dbReference type="AlphaFoldDB" id="A0A5A7R825"/>
<keyword evidence="2" id="KW-1185">Reference proteome</keyword>